<dbReference type="PANTHER" id="PTHR18976">
    <property type="entry name" value="APOLIPOPROTEIN"/>
    <property type="match status" value="1"/>
</dbReference>
<dbReference type="SUPFAM" id="SSF58113">
    <property type="entry name" value="Apolipoprotein A-I"/>
    <property type="match status" value="1"/>
</dbReference>
<feature type="signal peptide" evidence="15">
    <location>
        <begin position="1"/>
        <end position="18"/>
    </location>
</feature>
<keyword evidence="6 15" id="KW-0732">Signal</keyword>
<evidence type="ECO:0000256" key="11">
    <source>
        <dbReference type="ARBA" id="ARBA00023166"/>
    </source>
</evidence>
<evidence type="ECO:0000256" key="3">
    <source>
        <dbReference type="ARBA" id="ARBA00022448"/>
    </source>
</evidence>
<evidence type="ECO:0000256" key="14">
    <source>
        <dbReference type="SAM" id="Coils"/>
    </source>
</evidence>
<comment type="subcellular location">
    <subcellularLocation>
        <location evidence="1">Secreted</location>
    </subcellularLocation>
</comment>
<organism evidence="16 17">
    <name type="scientific">Cynoglossus semilaevis</name>
    <name type="common">Tongue sole</name>
    <dbReference type="NCBI Taxonomy" id="244447"/>
    <lineage>
        <taxon>Eukaryota</taxon>
        <taxon>Metazoa</taxon>
        <taxon>Chordata</taxon>
        <taxon>Craniata</taxon>
        <taxon>Vertebrata</taxon>
        <taxon>Euteleostomi</taxon>
        <taxon>Actinopterygii</taxon>
        <taxon>Neopterygii</taxon>
        <taxon>Teleostei</taxon>
        <taxon>Neoteleostei</taxon>
        <taxon>Acanthomorphata</taxon>
        <taxon>Carangaria</taxon>
        <taxon>Pleuronectiformes</taxon>
        <taxon>Pleuronectoidei</taxon>
        <taxon>Cynoglossidae</taxon>
        <taxon>Cynoglossinae</taxon>
        <taxon>Cynoglossus</taxon>
    </lineage>
</organism>
<dbReference type="GO" id="GO:0042157">
    <property type="term" value="P:lipoprotein metabolic process"/>
    <property type="evidence" value="ECO:0007669"/>
    <property type="project" value="InterPro"/>
</dbReference>
<evidence type="ECO:0000256" key="13">
    <source>
        <dbReference type="ARBA" id="ARBA00037506"/>
    </source>
</evidence>
<evidence type="ECO:0000313" key="16">
    <source>
        <dbReference type="Ensembl" id="ENSCSEP00000023088.1"/>
    </source>
</evidence>
<protein>
    <submittedName>
        <fullName evidence="16">Apolipoprotein A-I</fullName>
    </submittedName>
</protein>
<dbReference type="InterPro" id="IPR050163">
    <property type="entry name" value="Apolipoprotein_A1/A4/E"/>
</dbReference>
<keyword evidence="9" id="KW-0445">Lipid transport</keyword>
<dbReference type="GO" id="GO:0033344">
    <property type="term" value="P:cholesterol efflux"/>
    <property type="evidence" value="ECO:0007669"/>
    <property type="project" value="TreeGrafter"/>
</dbReference>
<keyword evidence="5" id="KW-0153">Cholesterol metabolism</keyword>
<dbReference type="GO" id="GO:0034361">
    <property type="term" value="C:very-low-density lipoprotein particle"/>
    <property type="evidence" value="ECO:0007669"/>
    <property type="project" value="TreeGrafter"/>
</dbReference>
<feature type="chain" id="PRO_5017984891" evidence="15">
    <location>
        <begin position="19"/>
        <end position="256"/>
    </location>
</feature>
<dbReference type="Ensembl" id="ENSCSET00000023388.1">
    <property type="protein sequence ID" value="ENSCSEP00000023088.1"/>
    <property type="gene ID" value="ENSCSEG00000014718.1"/>
</dbReference>
<dbReference type="GO" id="GO:0034362">
    <property type="term" value="C:low-density lipoprotein particle"/>
    <property type="evidence" value="ECO:0007669"/>
    <property type="project" value="TreeGrafter"/>
</dbReference>
<evidence type="ECO:0000256" key="6">
    <source>
        <dbReference type="ARBA" id="ARBA00022729"/>
    </source>
</evidence>
<reference evidence="16" key="2">
    <citation type="submission" date="2025-08" db="UniProtKB">
        <authorList>
            <consortium name="Ensembl"/>
        </authorList>
    </citation>
    <scope>IDENTIFICATION</scope>
</reference>
<dbReference type="Pfam" id="PF01442">
    <property type="entry name" value="Apolipoprotein"/>
    <property type="match status" value="1"/>
</dbReference>
<sequence length="256" mass="29074">MKCVALAVTLLLAIGCQAATLPEAEIPSQLQHLRAAADVYLTQIRESTKRALDQLDDTEYSDLKVTASLYLDEIHNQLKLWQSSVAPVTDSVVSTLAEATAELRESIKNDIDSLKTELEPQRQKLKTLIDEHLEEYRIIMEPIIKDYQDRHAAEMDALKIKLEPAMEQLHAHFESNVEETKKLNARIAQLKEVVSPYVEEYNEMLNKAYGQAKSLTVEDMQALKDKVSPLYKEIREKFDHIIEVASATFNKPAEPQ</sequence>
<dbReference type="AlphaFoldDB" id="A0A3P8W6D7"/>
<dbReference type="GeneTree" id="ENSGT00940000174767"/>
<keyword evidence="8" id="KW-0345">HDL</keyword>
<dbReference type="InParanoid" id="A0A3P8W6D7"/>
<evidence type="ECO:0000256" key="8">
    <source>
        <dbReference type="ARBA" id="ARBA00022850"/>
    </source>
</evidence>
<dbReference type="GO" id="GO:1903561">
    <property type="term" value="C:extracellular vesicle"/>
    <property type="evidence" value="ECO:0007669"/>
    <property type="project" value="TreeGrafter"/>
</dbReference>
<keyword evidence="3" id="KW-0813">Transport</keyword>
<evidence type="ECO:0000256" key="4">
    <source>
        <dbReference type="ARBA" id="ARBA00022525"/>
    </source>
</evidence>
<keyword evidence="14" id="KW-0175">Coiled coil</keyword>
<proteinExistence type="inferred from homology"/>
<reference evidence="16 17" key="1">
    <citation type="journal article" date="2014" name="Nat. Genet.">
        <title>Whole-genome sequence of a flatfish provides insights into ZW sex chromosome evolution and adaptation to a benthic lifestyle.</title>
        <authorList>
            <person name="Chen S."/>
            <person name="Zhang G."/>
            <person name="Shao C."/>
            <person name="Huang Q."/>
            <person name="Liu G."/>
            <person name="Zhang P."/>
            <person name="Song W."/>
            <person name="An N."/>
            <person name="Chalopin D."/>
            <person name="Volff J.N."/>
            <person name="Hong Y."/>
            <person name="Li Q."/>
            <person name="Sha Z."/>
            <person name="Zhou H."/>
            <person name="Xie M."/>
            <person name="Yu Q."/>
            <person name="Liu Y."/>
            <person name="Xiang H."/>
            <person name="Wang N."/>
            <person name="Wu K."/>
            <person name="Yang C."/>
            <person name="Zhou Q."/>
            <person name="Liao X."/>
            <person name="Yang L."/>
            <person name="Hu Q."/>
            <person name="Zhang J."/>
            <person name="Meng L."/>
            <person name="Jin L."/>
            <person name="Tian Y."/>
            <person name="Lian J."/>
            <person name="Yang J."/>
            <person name="Miao G."/>
            <person name="Liu S."/>
            <person name="Liang Z."/>
            <person name="Yan F."/>
            <person name="Li Y."/>
            <person name="Sun B."/>
            <person name="Zhang H."/>
            <person name="Zhang J."/>
            <person name="Zhu Y."/>
            <person name="Du M."/>
            <person name="Zhao Y."/>
            <person name="Schartl M."/>
            <person name="Tang Q."/>
            <person name="Wang J."/>
        </authorList>
    </citation>
    <scope>NUCLEOTIDE SEQUENCE</scope>
</reference>
<dbReference type="GO" id="GO:0055090">
    <property type="term" value="P:acylglycerol homeostasis"/>
    <property type="evidence" value="ECO:0007669"/>
    <property type="project" value="TreeGrafter"/>
</dbReference>
<keyword evidence="11" id="KW-1207">Sterol metabolism</keyword>
<evidence type="ECO:0000256" key="15">
    <source>
        <dbReference type="SAM" id="SignalP"/>
    </source>
</evidence>
<comment type="similarity">
    <text evidence="2">Belongs to the apolipoprotein A1/A4/E family.</text>
</comment>
<dbReference type="OMA" id="HTAEMDE"/>
<dbReference type="PANTHER" id="PTHR18976:SF11">
    <property type="entry name" value="APOLIPOPROTEIN A-I"/>
    <property type="match status" value="1"/>
</dbReference>
<keyword evidence="12" id="KW-0753">Steroid metabolism</keyword>
<dbReference type="Proteomes" id="UP000265120">
    <property type="component" value="Chromosome 4"/>
</dbReference>
<dbReference type="GO" id="GO:0060228">
    <property type="term" value="F:phosphatidylcholine-sterol O-acyltransferase activator activity"/>
    <property type="evidence" value="ECO:0007669"/>
    <property type="project" value="TreeGrafter"/>
</dbReference>
<evidence type="ECO:0000256" key="1">
    <source>
        <dbReference type="ARBA" id="ARBA00004613"/>
    </source>
</evidence>
<reference evidence="16" key="3">
    <citation type="submission" date="2025-09" db="UniProtKB">
        <authorList>
            <consortium name="Ensembl"/>
        </authorList>
    </citation>
    <scope>IDENTIFICATION</scope>
</reference>
<evidence type="ECO:0000256" key="9">
    <source>
        <dbReference type="ARBA" id="ARBA00023055"/>
    </source>
</evidence>
<evidence type="ECO:0000313" key="17">
    <source>
        <dbReference type="Proteomes" id="UP000265120"/>
    </source>
</evidence>
<evidence type="ECO:0000256" key="10">
    <source>
        <dbReference type="ARBA" id="ARBA00023098"/>
    </source>
</evidence>
<dbReference type="GO" id="GO:0033700">
    <property type="term" value="P:phospholipid efflux"/>
    <property type="evidence" value="ECO:0007669"/>
    <property type="project" value="TreeGrafter"/>
</dbReference>
<dbReference type="Gene3D" id="1.20.120.20">
    <property type="entry name" value="Apolipoprotein"/>
    <property type="match status" value="2"/>
</dbReference>
<dbReference type="GO" id="GO:0042627">
    <property type="term" value="C:chylomicron"/>
    <property type="evidence" value="ECO:0007669"/>
    <property type="project" value="TreeGrafter"/>
</dbReference>
<feature type="coiled-coil region" evidence="14">
    <location>
        <begin position="97"/>
        <end position="131"/>
    </location>
</feature>
<evidence type="ECO:0000256" key="7">
    <source>
        <dbReference type="ARBA" id="ARBA00022737"/>
    </source>
</evidence>
<comment type="function">
    <text evidence="13">Participates in the reverse transport of cholesterol from tissues to the liver for excretion by promoting cholesterol efflux from tissues and by acting as a cofactor for the lecithin cholesterol acyltransferase (LCAT).</text>
</comment>
<evidence type="ECO:0000256" key="12">
    <source>
        <dbReference type="ARBA" id="ARBA00023221"/>
    </source>
</evidence>
<keyword evidence="10" id="KW-0443">Lipid metabolism</keyword>
<dbReference type="PROSITE" id="PS51257">
    <property type="entry name" value="PROKAR_LIPOPROTEIN"/>
    <property type="match status" value="1"/>
</dbReference>
<name>A0A3P8W6D7_CYNSE</name>
<dbReference type="GO" id="GO:0008203">
    <property type="term" value="P:cholesterol metabolic process"/>
    <property type="evidence" value="ECO:0007669"/>
    <property type="project" value="UniProtKB-KW"/>
</dbReference>
<keyword evidence="7" id="KW-0677">Repeat</keyword>
<dbReference type="FunCoup" id="A0A3P8W6D7">
    <property type="interactions" value="32"/>
</dbReference>
<accession>A0A3P8W6D7</accession>
<keyword evidence="4" id="KW-0964">Secreted</keyword>
<keyword evidence="17" id="KW-1185">Reference proteome</keyword>
<evidence type="ECO:0000256" key="2">
    <source>
        <dbReference type="ARBA" id="ARBA00008788"/>
    </source>
</evidence>
<dbReference type="GO" id="GO:0034364">
    <property type="term" value="C:high-density lipoprotein particle"/>
    <property type="evidence" value="ECO:0007669"/>
    <property type="project" value="UniProtKB-KW"/>
</dbReference>
<dbReference type="GO" id="GO:0120020">
    <property type="term" value="F:cholesterol transfer activity"/>
    <property type="evidence" value="ECO:0007669"/>
    <property type="project" value="TreeGrafter"/>
</dbReference>
<evidence type="ECO:0000256" key="5">
    <source>
        <dbReference type="ARBA" id="ARBA00022548"/>
    </source>
</evidence>
<dbReference type="STRING" id="244447.ENSCSEP00000023088"/>
<dbReference type="InterPro" id="IPR000074">
    <property type="entry name" value="ApoA_E"/>
</dbReference>
<dbReference type="GO" id="GO:0005543">
    <property type="term" value="F:phospholipid binding"/>
    <property type="evidence" value="ECO:0007669"/>
    <property type="project" value="TreeGrafter"/>
</dbReference>